<dbReference type="eggNOG" id="ENOG502RUZB">
    <property type="taxonomic scope" value="Eukaryota"/>
</dbReference>
<dbReference type="KEGG" id="cvr:CHLNCDRAFT_137940"/>
<dbReference type="GeneID" id="17358784"/>
<dbReference type="AlphaFoldDB" id="E1Z4W4"/>
<dbReference type="OMA" id="CIEADPL"/>
<dbReference type="GO" id="GO:0005794">
    <property type="term" value="C:Golgi apparatus"/>
    <property type="evidence" value="ECO:0007669"/>
    <property type="project" value="TreeGrafter"/>
</dbReference>
<dbReference type="GO" id="GO:0016197">
    <property type="term" value="P:endosomal transport"/>
    <property type="evidence" value="ECO:0007669"/>
    <property type="project" value="TreeGrafter"/>
</dbReference>
<dbReference type="Pfam" id="PF05050">
    <property type="entry name" value="Methyltransf_21"/>
    <property type="match status" value="1"/>
</dbReference>
<gene>
    <name evidence="2" type="ORF">CHLNCDRAFT_137940</name>
</gene>
<dbReference type="GO" id="GO:0031902">
    <property type="term" value="C:late endosome membrane"/>
    <property type="evidence" value="ECO:0007669"/>
    <property type="project" value="TreeGrafter"/>
</dbReference>
<evidence type="ECO:0000313" key="2">
    <source>
        <dbReference type="EMBL" id="EFN59418.1"/>
    </source>
</evidence>
<dbReference type="Gene3D" id="3.40.50.150">
    <property type="entry name" value="Vaccinia Virus protein VP39"/>
    <property type="match status" value="1"/>
</dbReference>
<keyword evidence="3" id="KW-1185">Reference proteome</keyword>
<evidence type="ECO:0000259" key="1">
    <source>
        <dbReference type="Pfam" id="PF05050"/>
    </source>
</evidence>
<dbReference type="RefSeq" id="XP_005851520.1">
    <property type="nucleotide sequence ID" value="XM_005851458.1"/>
</dbReference>
<proteinExistence type="predicted"/>
<dbReference type="NCBIfam" id="TIGR01444">
    <property type="entry name" value="fkbM_fam"/>
    <property type="match status" value="1"/>
</dbReference>
<dbReference type="InterPro" id="IPR006342">
    <property type="entry name" value="FkbM_mtfrase"/>
</dbReference>
<dbReference type="PANTHER" id="PTHR34009">
    <property type="entry name" value="PROTEIN STAR"/>
    <property type="match status" value="1"/>
</dbReference>
<dbReference type="InterPro" id="IPR053202">
    <property type="entry name" value="EGF_Rcpt_Signaling_Reg"/>
</dbReference>
<dbReference type="OrthoDB" id="512533at2759"/>
<dbReference type="InterPro" id="IPR029063">
    <property type="entry name" value="SAM-dependent_MTases_sf"/>
</dbReference>
<sequence>MPPLMQAVRLPKEEEEARGWPWGQVAGAAAILLGLILLTTGRFTLDLGVGQVSRRRSAAVRWKGAPRAAVTMQLPFWLGAAVRPANSPQLTQGGAINASVPLPSPPALEAWLQRHLFFNTTRGFFLEVGAGDGLARSASLWLEQAAGWRGVLVEGHPELYARLARNRPDAICLHAAACREFGAARWANRAGRGGAVFELLADEAQRAQQGADGLPRVQCTPLQFLLDKFSLSSIDLLSINVAGAELEVLRGLEFEILDAKVVVVGTGGSTQDAATADLLAQAGFQRLKVEAAEAGAVAVFVHRAAWPSLGSAPGVGDVRATAL</sequence>
<organism evidence="3">
    <name type="scientific">Chlorella variabilis</name>
    <name type="common">Green alga</name>
    <dbReference type="NCBI Taxonomy" id="554065"/>
    <lineage>
        <taxon>Eukaryota</taxon>
        <taxon>Viridiplantae</taxon>
        <taxon>Chlorophyta</taxon>
        <taxon>core chlorophytes</taxon>
        <taxon>Trebouxiophyceae</taxon>
        <taxon>Chlorellales</taxon>
        <taxon>Chlorellaceae</taxon>
        <taxon>Chlorella clade</taxon>
        <taxon>Chlorella</taxon>
    </lineage>
</organism>
<accession>E1Z4W4</accession>
<name>E1Z4W4_CHLVA</name>
<dbReference type="GO" id="GO:0006888">
    <property type="term" value="P:endoplasmic reticulum to Golgi vesicle-mediated transport"/>
    <property type="evidence" value="ECO:0007669"/>
    <property type="project" value="TreeGrafter"/>
</dbReference>
<dbReference type="PANTHER" id="PTHR34009:SF2">
    <property type="entry name" value="PROTEIN STAR"/>
    <property type="match status" value="1"/>
</dbReference>
<dbReference type="GO" id="GO:0005789">
    <property type="term" value="C:endoplasmic reticulum membrane"/>
    <property type="evidence" value="ECO:0007669"/>
    <property type="project" value="TreeGrafter"/>
</dbReference>
<feature type="domain" description="Methyltransferase FkbM" evidence="1">
    <location>
        <begin position="127"/>
        <end position="266"/>
    </location>
</feature>
<reference evidence="2 3" key="1">
    <citation type="journal article" date="2010" name="Plant Cell">
        <title>The Chlorella variabilis NC64A genome reveals adaptation to photosymbiosis, coevolution with viruses, and cryptic sex.</title>
        <authorList>
            <person name="Blanc G."/>
            <person name="Duncan G."/>
            <person name="Agarkova I."/>
            <person name="Borodovsky M."/>
            <person name="Gurnon J."/>
            <person name="Kuo A."/>
            <person name="Lindquist E."/>
            <person name="Lucas S."/>
            <person name="Pangilinan J."/>
            <person name="Polle J."/>
            <person name="Salamov A."/>
            <person name="Terry A."/>
            <person name="Yamada T."/>
            <person name="Dunigan D.D."/>
            <person name="Grigoriev I.V."/>
            <person name="Claverie J.M."/>
            <person name="Van Etten J.L."/>
        </authorList>
    </citation>
    <scope>NUCLEOTIDE SEQUENCE [LARGE SCALE GENOMIC DNA]</scope>
    <source>
        <strain evidence="2 3">NC64A</strain>
    </source>
</reference>
<evidence type="ECO:0000313" key="3">
    <source>
        <dbReference type="Proteomes" id="UP000008141"/>
    </source>
</evidence>
<dbReference type="SUPFAM" id="SSF53335">
    <property type="entry name" value="S-adenosyl-L-methionine-dependent methyltransferases"/>
    <property type="match status" value="1"/>
</dbReference>
<dbReference type="GO" id="GO:0005886">
    <property type="term" value="C:plasma membrane"/>
    <property type="evidence" value="ECO:0007669"/>
    <property type="project" value="TreeGrafter"/>
</dbReference>
<dbReference type="Proteomes" id="UP000008141">
    <property type="component" value="Unassembled WGS sequence"/>
</dbReference>
<protein>
    <recommendedName>
        <fullName evidence="1">Methyltransferase FkbM domain-containing protein</fullName>
    </recommendedName>
</protein>
<dbReference type="EMBL" id="GL433836">
    <property type="protein sequence ID" value="EFN59418.1"/>
    <property type="molecule type" value="Genomic_DNA"/>
</dbReference>
<dbReference type="InParanoid" id="E1Z4W4"/>